<dbReference type="EMBL" id="ACBY02000071">
    <property type="protein sequence ID" value="EFB74433.1"/>
    <property type="molecule type" value="Genomic_DNA"/>
</dbReference>
<dbReference type="HOGENOM" id="CLU_3173994_0_0_9"/>
<name>D1PSE7_9FIRM</name>
<reference evidence="1" key="1">
    <citation type="submission" date="2009-12" db="EMBL/GenBank/DDBJ databases">
        <authorList>
            <person name="Weinstock G."/>
            <person name="Sodergren E."/>
            <person name="Clifton S."/>
            <person name="Fulton L."/>
            <person name="Fulton B."/>
            <person name="Courtney L."/>
            <person name="Fronick C."/>
            <person name="Harrison M."/>
            <person name="Strong C."/>
            <person name="Farmer C."/>
            <person name="Delahaunty K."/>
            <person name="Markovic C."/>
            <person name="Hall O."/>
            <person name="Minx P."/>
            <person name="Tomlinson C."/>
            <person name="Mitreva M."/>
            <person name="Nelson J."/>
            <person name="Hou S."/>
            <person name="Wollam A."/>
            <person name="Pepin K.H."/>
            <person name="Johnson M."/>
            <person name="Bhonagiri V."/>
            <person name="Nash W.E."/>
            <person name="Warren W."/>
            <person name="Chinwalla A."/>
            <person name="Mardis E.R."/>
            <person name="Wilson R.K."/>
        </authorList>
    </citation>
    <scope>NUCLEOTIDE SEQUENCE [LARGE SCALE GENOMIC DNA]</scope>
    <source>
        <strain evidence="1">DSM 15176</strain>
    </source>
</reference>
<dbReference type="STRING" id="411471.SUBVAR_07331"/>
<proteinExistence type="predicted"/>
<evidence type="ECO:0000313" key="1">
    <source>
        <dbReference type="EMBL" id="EFB74433.1"/>
    </source>
</evidence>
<gene>
    <name evidence="1" type="ORF">SUBVAR_07331</name>
</gene>
<sequence>MRHDAVLLCGWFVPIVPQRRAGINRVLRKNQSGVRMTAGPALVGIGK</sequence>
<evidence type="ECO:0000313" key="2">
    <source>
        <dbReference type="Proteomes" id="UP000003438"/>
    </source>
</evidence>
<organism evidence="1 2">
    <name type="scientific">Subdoligranulum variabile DSM 15176</name>
    <dbReference type="NCBI Taxonomy" id="411471"/>
    <lineage>
        <taxon>Bacteria</taxon>
        <taxon>Bacillati</taxon>
        <taxon>Bacillota</taxon>
        <taxon>Clostridia</taxon>
        <taxon>Eubacteriales</taxon>
        <taxon>Oscillospiraceae</taxon>
        <taxon>Subdoligranulum</taxon>
    </lineage>
</organism>
<keyword evidence="2" id="KW-1185">Reference proteome</keyword>
<comment type="caution">
    <text evidence="1">The sequence shown here is derived from an EMBL/GenBank/DDBJ whole genome shotgun (WGS) entry which is preliminary data.</text>
</comment>
<accession>D1PSE7</accession>
<protein>
    <submittedName>
        <fullName evidence="1">Uncharacterized protein</fullName>
    </submittedName>
</protein>
<dbReference type="AlphaFoldDB" id="D1PSE7"/>
<dbReference type="Proteomes" id="UP000003438">
    <property type="component" value="Unassembled WGS sequence"/>
</dbReference>